<evidence type="ECO:0008006" key="4">
    <source>
        <dbReference type="Google" id="ProtNLM"/>
    </source>
</evidence>
<feature type="transmembrane region" description="Helical" evidence="1">
    <location>
        <begin position="36"/>
        <end position="60"/>
    </location>
</feature>
<keyword evidence="1" id="KW-0472">Membrane</keyword>
<evidence type="ECO:0000313" key="2">
    <source>
        <dbReference type="EMBL" id="BAO43445.1"/>
    </source>
</evidence>
<gene>
    <name evidence="2" type="ORF">TBH_C0500</name>
</gene>
<reference evidence="2 3" key="1">
    <citation type="journal article" date="2014" name="PLoS ONE">
        <title>Physiological and genomic features of a novel sulfur-oxidizing gammaproteobacterium belonging to a previously uncultivated symbiotic lineage isolated from a hydrothermal vent.</title>
        <authorList>
            <person name="Nunoura T."/>
            <person name="Takaki Y."/>
            <person name="Kazama H."/>
            <person name="Kakuta J."/>
            <person name="Shimamura S."/>
            <person name="Makita H."/>
            <person name="Hirai M."/>
            <person name="Miyazaki M."/>
            <person name="Takai K."/>
        </authorList>
    </citation>
    <scope>NUCLEOTIDE SEQUENCE [LARGE SCALE GENOMIC DNA]</scope>
    <source>
        <strain evidence="2 3">Hiromi1</strain>
    </source>
</reference>
<dbReference type="Gene3D" id="1.10.287.950">
    <property type="entry name" value="Methyl-accepting chemotaxis protein"/>
    <property type="match status" value="1"/>
</dbReference>
<protein>
    <recommendedName>
        <fullName evidence="4">Translation initiation factor 2</fullName>
    </recommendedName>
</protein>
<evidence type="ECO:0000256" key="1">
    <source>
        <dbReference type="SAM" id="Phobius"/>
    </source>
</evidence>
<dbReference type="AlphaFoldDB" id="A0A7U6GGX4"/>
<dbReference type="Proteomes" id="UP000031631">
    <property type="component" value="Chromosome"/>
</dbReference>
<accession>A0A7U6GGX4</accession>
<name>A0A7U6GGX4_9GAMM</name>
<dbReference type="EMBL" id="AP012273">
    <property type="protein sequence ID" value="BAO43445.1"/>
    <property type="molecule type" value="Genomic_DNA"/>
</dbReference>
<evidence type="ECO:0000313" key="3">
    <source>
        <dbReference type="Proteomes" id="UP000031631"/>
    </source>
</evidence>
<dbReference type="KEGG" id="tbn:TBH_C0500"/>
<keyword evidence="3" id="KW-1185">Reference proteome</keyword>
<dbReference type="SUPFAM" id="SSF58104">
    <property type="entry name" value="Methyl-accepting chemotaxis protein (MCP) signaling domain"/>
    <property type="match status" value="1"/>
</dbReference>
<proteinExistence type="predicted"/>
<dbReference type="RefSeq" id="WP_041070122.1">
    <property type="nucleotide sequence ID" value="NZ_AP012273.1"/>
</dbReference>
<sequence length="179" mass="20737">MAQKEKRMFIDMVGRLSWETQLHLDERQHHFHINKIIVVIISVILIILAGINVYYVAVLYEDLNGIVNNMDSMHGNMKKVSKRMIHITDNVKEFEHYMRRMDNIVHNTGEMAGMMPRISSSMHQMEAEIAVMDSDMGKMATGMSHVDKRFDHMTRGVAVMRVHVREIARPMGSLNPFMP</sequence>
<organism evidence="2 3">
    <name type="scientific">Thiolapillus brandeum</name>
    <dbReference type="NCBI Taxonomy" id="1076588"/>
    <lineage>
        <taxon>Bacteria</taxon>
        <taxon>Pseudomonadati</taxon>
        <taxon>Pseudomonadota</taxon>
        <taxon>Gammaproteobacteria</taxon>
        <taxon>Chromatiales</taxon>
        <taxon>Sedimenticolaceae</taxon>
        <taxon>Thiolapillus</taxon>
    </lineage>
</organism>
<dbReference type="OrthoDB" id="7060584at2"/>
<keyword evidence="1" id="KW-1133">Transmembrane helix</keyword>
<keyword evidence="1" id="KW-0812">Transmembrane</keyword>